<evidence type="ECO:0000256" key="1">
    <source>
        <dbReference type="SAM" id="Phobius"/>
    </source>
</evidence>
<dbReference type="Proteomes" id="UP001265746">
    <property type="component" value="Unassembled WGS sequence"/>
</dbReference>
<proteinExistence type="predicted"/>
<organism evidence="2 3">
    <name type="scientific">Phomopsis amygdali</name>
    <name type="common">Fusicoccum amygdali</name>
    <dbReference type="NCBI Taxonomy" id="1214568"/>
    <lineage>
        <taxon>Eukaryota</taxon>
        <taxon>Fungi</taxon>
        <taxon>Dikarya</taxon>
        <taxon>Ascomycota</taxon>
        <taxon>Pezizomycotina</taxon>
        <taxon>Sordariomycetes</taxon>
        <taxon>Sordariomycetidae</taxon>
        <taxon>Diaporthales</taxon>
        <taxon>Diaporthaceae</taxon>
        <taxon>Diaporthe</taxon>
    </lineage>
</organism>
<evidence type="ECO:0000313" key="3">
    <source>
        <dbReference type="Proteomes" id="UP001265746"/>
    </source>
</evidence>
<dbReference type="EMBL" id="JAUJFL010000005">
    <property type="protein sequence ID" value="KAK2602224.1"/>
    <property type="molecule type" value="Genomic_DNA"/>
</dbReference>
<comment type="caution">
    <text evidence="2">The sequence shown here is derived from an EMBL/GenBank/DDBJ whole genome shotgun (WGS) entry which is preliminary data.</text>
</comment>
<keyword evidence="1" id="KW-1133">Transmembrane helix</keyword>
<reference evidence="2" key="1">
    <citation type="submission" date="2023-06" db="EMBL/GenBank/DDBJ databases">
        <authorList>
            <person name="Noh H."/>
        </authorList>
    </citation>
    <scope>NUCLEOTIDE SEQUENCE</scope>
    <source>
        <strain evidence="2">DUCC20226</strain>
    </source>
</reference>
<feature type="transmembrane region" description="Helical" evidence="1">
    <location>
        <begin position="6"/>
        <end position="29"/>
    </location>
</feature>
<gene>
    <name evidence="2" type="ORF">N8I77_008774</name>
</gene>
<sequence>MNIALYAYATAVLGGMTMFPASDAVRLMVMFGANAGFGRIIGSHAILQDHDWKTTVVADVAHWQIKELQEYFEAGEQMRRLPVDSDM</sequence>
<name>A0AAD9W1R3_PHOAM</name>
<accession>A0AAD9W1R3</accession>
<keyword evidence="1" id="KW-0472">Membrane</keyword>
<evidence type="ECO:0000313" key="2">
    <source>
        <dbReference type="EMBL" id="KAK2602224.1"/>
    </source>
</evidence>
<dbReference type="AlphaFoldDB" id="A0AAD9W1R3"/>
<protein>
    <submittedName>
        <fullName evidence="2">Uncharacterized protein</fullName>
    </submittedName>
</protein>
<keyword evidence="3" id="KW-1185">Reference proteome</keyword>
<keyword evidence="1" id="KW-0812">Transmembrane</keyword>